<reference evidence="1" key="1">
    <citation type="journal article" date="2020" name="Nature">
        <title>Giant virus diversity and host interactions through global metagenomics.</title>
        <authorList>
            <person name="Schulz F."/>
            <person name="Roux S."/>
            <person name="Paez-Espino D."/>
            <person name="Jungbluth S."/>
            <person name="Walsh D.A."/>
            <person name="Denef V.J."/>
            <person name="McMahon K.D."/>
            <person name="Konstantinidis K.T."/>
            <person name="Eloe-Fadrosh E.A."/>
            <person name="Kyrpides N.C."/>
            <person name="Woyke T."/>
        </authorList>
    </citation>
    <scope>NUCLEOTIDE SEQUENCE</scope>
    <source>
        <strain evidence="1">GVMAG-S-1021933-23</strain>
    </source>
</reference>
<sequence length="453" mass="52968">MDYNLVECEKDLRSSEQIFKRWETDRYKISRTITASEKDKNNLNNVWEGIIPQDPNCKCKIKNPYIKSETCIACLTISRLFVNGESISEVPFSIKLGKYAGKKFIIKKFTKSNSKSYKLTDKPINLGQKILKEFDEIQKCETNFPSQINDVLFFKNKGIYIENYALISCFLEKELKKVNFPLSPTFRWIFECANDINIVEEIYDIEKLDDLYKSKKKTNISKGIIVQLFSILHYLNNYAFTHGNPNVEHLKFEKKTAKYTYDGIDINFPFSLTINPSSSSSISSINDDENIIRIYNPGNLNEKNISFSTLPKIEIQPFVNYKKKEDCGCEIPSTNTNEYTKNRTICYKIGKNPTSFLGYVKNLGIPLFYSSFDIYSFFVSLMCNDNFYNDVLKNTELLNLWKNLWNPKEYNDIMEDFENLRHNKISIPHFLGQYFLRCDALEITWDGVKKMME</sequence>
<proteinExistence type="predicted"/>
<dbReference type="AlphaFoldDB" id="A0A6C0AFB4"/>
<organism evidence="1">
    <name type="scientific">viral metagenome</name>
    <dbReference type="NCBI Taxonomy" id="1070528"/>
    <lineage>
        <taxon>unclassified sequences</taxon>
        <taxon>metagenomes</taxon>
        <taxon>organismal metagenomes</taxon>
    </lineage>
</organism>
<protein>
    <submittedName>
        <fullName evidence="1">Uncharacterized protein</fullName>
    </submittedName>
</protein>
<accession>A0A6C0AFB4</accession>
<dbReference type="EMBL" id="MN740597">
    <property type="protein sequence ID" value="QHS78487.1"/>
    <property type="molecule type" value="Genomic_DNA"/>
</dbReference>
<name>A0A6C0AFB4_9ZZZZ</name>
<evidence type="ECO:0000313" key="1">
    <source>
        <dbReference type="EMBL" id="QHS78487.1"/>
    </source>
</evidence>